<dbReference type="PROSITE" id="PS50005">
    <property type="entry name" value="TPR"/>
    <property type="match status" value="1"/>
</dbReference>
<dbReference type="InterPro" id="IPR019734">
    <property type="entry name" value="TPR_rpt"/>
</dbReference>
<feature type="transmembrane region" description="Helical" evidence="2">
    <location>
        <begin position="895"/>
        <end position="915"/>
    </location>
</feature>
<keyword evidence="5" id="KW-1185">Reference proteome</keyword>
<keyword evidence="1" id="KW-0802">TPR repeat</keyword>
<organism evidence="4 5">
    <name type="scientific">Saprospira grandis (strain Lewin)</name>
    <dbReference type="NCBI Taxonomy" id="984262"/>
    <lineage>
        <taxon>Bacteria</taxon>
        <taxon>Pseudomonadati</taxon>
        <taxon>Bacteroidota</taxon>
        <taxon>Saprospiria</taxon>
        <taxon>Saprospirales</taxon>
        <taxon>Saprospiraceae</taxon>
        <taxon>Saprospira</taxon>
    </lineage>
</organism>
<dbReference type="PANTHER" id="PTHR10098:SF108">
    <property type="entry name" value="TETRATRICOPEPTIDE REPEAT PROTEIN 28"/>
    <property type="match status" value="1"/>
</dbReference>
<dbReference type="STRING" id="984262.SGRA_2831"/>
<dbReference type="HOGENOM" id="CLU_002404_2_0_10"/>
<dbReference type="eggNOG" id="COG4995">
    <property type="taxonomic scope" value="Bacteria"/>
</dbReference>
<dbReference type="Pfam" id="PF13424">
    <property type="entry name" value="TPR_12"/>
    <property type="match status" value="1"/>
</dbReference>
<dbReference type="Gene3D" id="1.25.40.10">
    <property type="entry name" value="Tetratricopeptide repeat domain"/>
    <property type="match status" value="2"/>
</dbReference>
<feature type="domain" description="CHAT" evidence="3">
    <location>
        <begin position="611"/>
        <end position="884"/>
    </location>
</feature>
<proteinExistence type="predicted"/>
<protein>
    <submittedName>
        <fullName evidence="4">Tetratricopeptide tpr_1 repeat-containing protein</fullName>
    </submittedName>
</protein>
<evidence type="ECO:0000256" key="2">
    <source>
        <dbReference type="SAM" id="Phobius"/>
    </source>
</evidence>
<keyword evidence="2" id="KW-1133">Transmembrane helix</keyword>
<reference evidence="4 5" key="1">
    <citation type="journal article" date="2012" name="Stand. Genomic Sci.">
        <title>Complete genome sequencing and analysis of Saprospira grandis str. Lewin, a predatory marine bacterium.</title>
        <authorList>
            <person name="Saw J.H."/>
            <person name="Yuryev A."/>
            <person name="Kanbe M."/>
            <person name="Hou S."/>
            <person name="Young A.G."/>
            <person name="Aizawa S."/>
            <person name="Alam M."/>
        </authorList>
    </citation>
    <scope>NUCLEOTIDE SEQUENCE [LARGE SCALE GENOMIC DNA]</scope>
    <source>
        <strain evidence="4 5">Lewin</strain>
    </source>
</reference>
<evidence type="ECO:0000259" key="3">
    <source>
        <dbReference type="Pfam" id="PF12770"/>
    </source>
</evidence>
<evidence type="ECO:0000256" key="1">
    <source>
        <dbReference type="PROSITE-ProRule" id="PRU00339"/>
    </source>
</evidence>
<name>H6LA91_SAPGL</name>
<dbReference type="EMBL" id="CP002831">
    <property type="protein sequence ID" value="AFC25559.1"/>
    <property type="molecule type" value="Genomic_DNA"/>
</dbReference>
<keyword evidence="2" id="KW-0472">Membrane</keyword>
<evidence type="ECO:0000313" key="5">
    <source>
        <dbReference type="Proteomes" id="UP000007519"/>
    </source>
</evidence>
<dbReference type="Pfam" id="PF12770">
    <property type="entry name" value="CHAT"/>
    <property type="match status" value="1"/>
</dbReference>
<sequence>MLAFPRSLLFNPFSDIIFMYRKSPPIYFFSLGASAALRLLRYATGLAGLLGPSQKSAARFLLGLPLRGTRSASLGQLALALFLCLGLSAPLSAQKGPAVDSLAQALYFSGDCKEAEQEYLRLLETIKLEEQPAVYQNIIISLAGVYACLFEYQKAKQLYFEARSLVASQANGTASAPYLTILDGLAGVHHQMGDLLSAELYYKEYLERELRRGEPKSFNRSIGLNNISLVYYDQEKWDQAIKNYQEAIDIMKFHKDPYHSLPLYYLNLGRAYHGKKDLENTRKYFLLALESDSLAYEKSNPYSFYFSILYNLSYLELELGQRDKALGYVRRCLKENCQLPNLSEKLDENWKAAILNADYISEVPVWDALWAYYDVLAGQDPQGQLLIAQTAMAMQNRYLLRFEDENDLYTALDYKGEWADLGLRAAAAAYAEKKSAQPFQQGLYFAEEGLAALLRSKLRKNEQLSLLQLPADWAKKEEDLRQAQKAAKLALLEADRAEEAAAQKAYNQAQIAYSQFQDELREQFPDYHQLNYSEASISVEAIQNVLGPKRSMFIFLQSDSAAYRMELSQQRLSLVRLPIMQDSLDQQIMSLRKMLSNYSSLKQQDIADFKEQAHALYQFLFPKEMPAQGQELIFINEGSFALLPFEVLLMDQKGEDFEQLSYLLRNYPISYSYSAELWVQAEQAYRSSAQKLFWSMAANYEGSSFSSLPSADLEAEKLAQLMGGDYSAGAKESEFKQGAKNYRILHLAMHGLLNDNNPMLSAMAFSANSEEDGLLQAHEIAELDLGAELVVLSACQTGEGKLQTGEGSLSLARAFRYAGTPSLLMSLWQVNDQSTAYIMEAYYKNLQSGMTKAMALQQAKITYLDNSKGWSAHPAFWAAFVQLGQTQPLQAGSNWVLWLWTLAVPASLLLAYYFLFYKRGNREEAA</sequence>
<dbReference type="InterPro" id="IPR024983">
    <property type="entry name" value="CHAT_dom"/>
</dbReference>
<dbReference type="Proteomes" id="UP000007519">
    <property type="component" value="Chromosome"/>
</dbReference>
<dbReference type="KEGG" id="sgn:SGRA_2831"/>
<dbReference type="SMART" id="SM00028">
    <property type="entry name" value="TPR"/>
    <property type="match status" value="3"/>
</dbReference>
<gene>
    <name evidence="4" type="ordered locus">SGRA_2831</name>
</gene>
<dbReference type="AlphaFoldDB" id="H6LA91"/>
<dbReference type="eggNOG" id="COG0457">
    <property type="taxonomic scope" value="Bacteria"/>
</dbReference>
<accession>H6LA91</accession>
<dbReference type="InterPro" id="IPR011990">
    <property type="entry name" value="TPR-like_helical_dom_sf"/>
</dbReference>
<dbReference type="PANTHER" id="PTHR10098">
    <property type="entry name" value="RAPSYN-RELATED"/>
    <property type="match status" value="1"/>
</dbReference>
<dbReference type="SUPFAM" id="SSF81901">
    <property type="entry name" value="HCP-like"/>
    <property type="match status" value="1"/>
</dbReference>
<evidence type="ECO:0000313" key="4">
    <source>
        <dbReference type="EMBL" id="AFC25559.1"/>
    </source>
</evidence>
<feature type="repeat" description="TPR" evidence="1">
    <location>
        <begin position="221"/>
        <end position="254"/>
    </location>
</feature>
<keyword evidence="2" id="KW-0812">Transmembrane</keyword>